<organism evidence="1 2">
    <name type="scientific">Fusicatenibacter saccharivorans</name>
    <dbReference type="NCBI Taxonomy" id="1150298"/>
    <lineage>
        <taxon>Bacteria</taxon>
        <taxon>Bacillati</taxon>
        <taxon>Bacillota</taxon>
        <taxon>Clostridia</taxon>
        <taxon>Lachnospirales</taxon>
        <taxon>Lachnospiraceae</taxon>
        <taxon>Fusicatenibacter</taxon>
    </lineage>
</organism>
<protein>
    <submittedName>
        <fullName evidence="1">Uncharacterized protein</fullName>
    </submittedName>
</protein>
<name>A0A173XV09_9FIRM</name>
<gene>
    <name evidence="1" type="ORF">ERS852406_00353</name>
</gene>
<proteinExistence type="predicted"/>
<dbReference type="Proteomes" id="UP000095706">
    <property type="component" value="Unassembled WGS sequence"/>
</dbReference>
<dbReference type="CDD" id="cd17492">
    <property type="entry name" value="toxin_CptN"/>
    <property type="match status" value="1"/>
</dbReference>
<sequence>MQNKEGGTYRPTFYCLRDNKTSLLWMVPLSSRVEKFKAIHDKLVAKYGKCLTIVLGEFDGKEAAFLLQNMFPIREYYLDHIHTRNNNPVPVKHSIHREVTTRMKKIRQLHSRGKKVVFPDIDRLEQIMLAEVKDNATE</sequence>
<evidence type="ECO:0000313" key="2">
    <source>
        <dbReference type="Proteomes" id="UP000095706"/>
    </source>
</evidence>
<accession>A0A173XV09</accession>
<dbReference type="InterPro" id="IPR058108">
    <property type="entry name" value="CptIN-like"/>
</dbReference>
<dbReference type="AlphaFoldDB" id="A0A173XV09"/>
<reference evidence="1 2" key="1">
    <citation type="submission" date="2015-09" db="EMBL/GenBank/DDBJ databases">
        <authorList>
            <consortium name="Pathogen Informatics"/>
        </authorList>
    </citation>
    <scope>NUCLEOTIDE SEQUENCE [LARGE SCALE GENOMIC DNA]</scope>
    <source>
        <strain evidence="1 2">2789STDY5608849</strain>
    </source>
</reference>
<evidence type="ECO:0000313" key="1">
    <source>
        <dbReference type="EMBL" id="CUN55363.1"/>
    </source>
</evidence>
<dbReference type="NCBIfam" id="NF047359">
    <property type="entry name" value="CptIN"/>
    <property type="match status" value="1"/>
</dbReference>
<dbReference type="Gene3D" id="3.10.129.130">
    <property type="match status" value="1"/>
</dbReference>
<dbReference type="EMBL" id="CYYV01000002">
    <property type="protein sequence ID" value="CUN55363.1"/>
    <property type="molecule type" value="Genomic_DNA"/>
</dbReference>
<dbReference type="InterPro" id="IPR053735">
    <property type="entry name" value="Type_III_TA_endoRNase"/>
</dbReference>